<dbReference type="InterPro" id="IPR004102">
    <property type="entry name" value="Poly(ADP-ribose)pol_reg_dom"/>
</dbReference>
<gene>
    <name evidence="2" type="ORF">UJA718_LOCUS39922</name>
</gene>
<dbReference type="InterPro" id="IPR036616">
    <property type="entry name" value="Poly(ADP-ribose)pol_reg_dom_sf"/>
</dbReference>
<accession>A0A821MQF8</accession>
<feature type="non-terminal residue" evidence="2">
    <location>
        <position position="1"/>
    </location>
</feature>
<comment type="caution">
    <text evidence="2">The sequence shown here is derived from an EMBL/GenBank/DDBJ whole genome shotgun (WGS) entry which is preliminary data.</text>
</comment>
<keyword evidence="3" id="KW-1185">Reference proteome</keyword>
<dbReference type="Pfam" id="PF02877">
    <property type="entry name" value="PARP_reg"/>
    <property type="match status" value="1"/>
</dbReference>
<protein>
    <recommendedName>
        <fullName evidence="1">PARP alpha-helical domain-containing protein</fullName>
    </recommendedName>
</protein>
<dbReference type="EMBL" id="CAJOBP010043136">
    <property type="protein sequence ID" value="CAF4771324.1"/>
    <property type="molecule type" value="Genomic_DNA"/>
</dbReference>
<name>A0A821MQF8_9BILA</name>
<dbReference type="Proteomes" id="UP000663873">
    <property type="component" value="Unassembled WGS sequence"/>
</dbReference>
<evidence type="ECO:0000313" key="3">
    <source>
        <dbReference type="Proteomes" id="UP000663873"/>
    </source>
</evidence>
<sequence length="66" mass="7771">FFCYRSISLFIYFRLVPYEFGRNTLPIIKTIQQLKHEIELLEALHAVKITFTTSHTGTNTRLNPID</sequence>
<dbReference type="Gene3D" id="1.20.142.10">
    <property type="entry name" value="Poly(ADP-ribose) polymerase, regulatory domain"/>
    <property type="match status" value="1"/>
</dbReference>
<dbReference type="SUPFAM" id="SSF47587">
    <property type="entry name" value="Domain of poly(ADP-ribose) polymerase"/>
    <property type="match status" value="1"/>
</dbReference>
<organism evidence="2 3">
    <name type="scientific">Rotaria socialis</name>
    <dbReference type="NCBI Taxonomy" id="392032"/>
    <lineage>
        <taxon>Eukaryota</taxon>
        <taxon>Metazoa</taxon>
        <taxon>Spiralia</taxon>
        <taxon>Gnathifera</taxon>
        <taxon>Rotifera</taxon>
        <taxon>Eurotatoria</taxon>
        <taxon>Bdelloidea</taxon>
        <taxon>Philodinida</taxon>
        <taxon>Philodinidae</taxon>
        <taxon>Rotaria</taxon>
    </lineage>
</organism>
<feature type="domain" description="PARP alpha-helical" evidence="1">
    <location>
        <begin position="12"/>
        <end position="66"/>
    </location>
</feature>
<evidence type="ECO:0000259" key="1">
    <source>
        <dbReference type="Pfam" id="PF02877"/>
    </source>
</evidence>
<evidence type="ECO:0000313" key="2">
    <source>
        <dbReference type="EMBL" id="CAF4771324.1"/>
    </source>
</evidence>
<proteinExistence type="predicted"/>
<reference evidence="2" key="1">
    <citation type="submission" date="2021-02" db="EMBL/GenBank/DDBJ databases">
        <authorList>
            <person name="Nowell W R."/>
        </authorList>
    </citation>
    <scope>NUCLEOTIDE SEQUENCE</scope>
</reference>
<dbReference type="GO" id="GO:0003950">
    <property type="term" value="F:NAD+ poly-ADP-ribosyltransferase activity"/>
    <property type="evidence" value="ECO:0007669"/>
    <property type="project" value="InterPro"/>
</dbReference>
<dbReference type="AlphaFoldDB" id="A0A821MQF8"/>